<evidence type="ECO:0000259" key="7">
    <source>
        <dbReference type="PROSITE" id="PS50011"/>
    </source>
</evidence>
<dbReference type="PANTHER" id="PTHR24353">
    <property type="entry name" value="CYCLIC NUCLEOTIDE-DEPENDENT PROTEIN KINASE"/>
    <property type="match status" value="1"/>
</dbReference>
<dbReference type="Gene3D" id="3.30.200.20">
    <property type="entry name" value="Phosphorylase Kinase, domain 1"/>
    <property type="match status" value="1"/>
</dbReference>
<feature type="region of interest" description="Disordered" evidence="6">
    <location>
        <begin position="37"/>
        <end position="57"/>
    </location>
</feature>
<dbReference type="Pfam" id="PF00069">
    <property type="entry name" value="Pkinase"/>
    <property type="match status" value="1"/>
</dbReference>
<proteinExistence type="predicted"/>
<dbReference type="SUPFAM" id="SSF56112">
    <property type="entry name" value="Protein kinase-like (PK-like)"/>
    <property type="match status" value="1"/>
</dbReference>
<dbReference type="InterPro" id="IPR011009">
    <property type="entry name" value="Kinase-like_dom_sf"/>
</dbReference>
<dbReference type="InterPro" id="IPR000719">
    <property type="entry name" value="Prot_kinase_dom"/>
</dbReference>
<keyword evidence="1" id="KW-0723">Serine/threonine-protein kinase</keyword>
<dbReference type="EMBL" id="HBGU01082527">
    <property type="protein sequence ID" value="CAD9549900.1"/>
    <property type="molecule type" value="Transcribed_RNA"/>
</dbReference>
<dbReference type="Gene3D" id="1.10.510.10">
    <property type="entry name" value="Transferase(Phosphotransferase) domain 1"/>
    <property type="match status" value="1"/>
</dbReference>
<reference evidence="8" key="1">
    <citation type="submission" date="2021-01" db="EMBL/GenBank/DDBJ databases">
        <authorList>
            <person name="Corre E."/>
            <person name="Pelletier E."/>
            <person name="Niang G."/>
            <person name="Scheremetjew M."/>
            <person name="Finn R."/>
            <person name="Kale V."/>
            <person name="Holt S."/>
            <person name="Cochrane G."/>
            <person name="Meng A."/>
            <person name="Brown T."/>
            <person name="Cohen L."/>
        </authorList>
    </citation>
    <scope>NUCLEOTIDE SEQUENCE</scope>
    <source>
        <strain evidence="8">UTEX LB 985</strain>
    </source>
</reference>
<dbReference type="GO" id="GO:0004691">
    <property type="term" value="F:cAMP-dependent protein kinase activity"/>
    <property type="evidence" value="ECO:0007669"/>
    <property type="project" value="TreeGrafter"/>
</dbReference>
<protein>
    <recommendedName>
        <fullName evidence="7">Protein kinase domain-containing protein</fullName>
    </recommendedName>
</protein>
<dbReference type="PROSITE" id="PS50011">
    <property type="entry name" value="PROTEIN_KINASE_DOM"/>
    <property type="match status" value="1"/>
</dbReference>
<dbReference type="AlphaFoldDB" id="A0A7S2NNQ6"/>
<keyword evidence="3" id="KW-0547">Nucleotide-binding</keyword>
<accession>A0A7S2NNQ6</accession>
<keyword evidence="4" id="KW-0418">Kinase</keyword>
<dbReference type="PANTHER" id="PTHR24353:SF143">
    <property type="entry name" value="PROTEIN KINASE DOMAIN-CONTAINING PROTEIN"/>
    <property type="match status" value="1"/>
</dbReference>
<evidence type="ECO:0000256" key="2">
    <source>
        <dbReference type="ARBA" id="ARBA00022679"/>
    </source>
</evidence>
<evidence type="ECO:0000313" key="8">
    <source>
        <dbReference type="EMBL" id="CAD9549900.1"/>
    </source>
</evidence>
<organism evidence="8">
    <name type="scientific">Haptolina brevifila</name>
    <dbReference type="NCBI Taxonomy" id="156173"/>
    <lineage>
        <taxon>Eukaryota</taxon>
        <taxon>Haptista</taxon>
        <taxon>Haptophyta</taxon>
        <taxon>Prymnesiophyceae</taxon>
        <taxon>Prymnesiales</taxon>
        <taxon>Prymnesiaceae</taxon>
        <taxon>Haptolina</taxon>
    </lineage>
</organism>
<evidence type="ECO:0000256" key="6">
    <source>
        <dbReference type="SAM" id="MobiDB-lite"/>
    </source>
</evidence>
<feature type="domain" description="Protein kinase" evidence="7">
    <location>
        <begin position="1"/>
        <end position="245"/>
    </location>
</feature>
<name>A0A7S2NNQ6_9EUKA</name>
<gene>
    <name evidence="8" type="ORF">CBRE1094_LOCUS45045</name>
</gene>
<evidence type="ECO:0000256" key="1">
    <source>
        <dbReference type="ARBA" id="ARBA00022527"/>
    </source>
</evidence>
<keyword evidence="2" id="KW-0808">Transferase</keyword>
<evidence type="ECO:0000256" key="4">
    <source>
        <dbReference type="ARBA" id="ARBA00022777"/>
    </source>
</evidence>
<dbReference type="SMART" id="SM00220">
    <property type="entry name" value="S_TKc"/>
    <property type="match status" value="1"/>
</dbReference>
<keyword evidence="5" id="KW-0067">ATP-binding</keyword>
<evidence type="ECO:0000256" key="5">
    <source>
        <dbReference type="ARBA" id="ARBA00022840"/>
    </source>
</evidence>
<evidence type="ECO:0000256" key="3">
    <source>
        <dbReference type="ARBA" id="ARBA00022741"/>
    </source>
</evidence>
<dbReference type="GO" id="GO:0005952">
    <property type="term" value="C:cAMP-dependent protein kinase complex"/>
    <property type="evidence" value="ECO:0007669"/>
    <property type="project" value="TreeGrafter"/>
</dbReference>
<dbReference type="GO" id="GO:0005524">
    <property type="term" value="F:ATP binding"/>
    <property type="evidence" value="ECO:0007669"/>
    <property type="project" value="UniProtKB-KW"/>
</dbReference>
<sequence length="245" mass="26325">MLKVLGRGAHGTVWLLADSERPAVSPAGNAAVLPEDRAPASTTPAVPESPPSLPPRGAFSSQIRFDTALCVWRAVKISPPTRFTAHEQRTLAQLHHAFIVPFLGASSDACKNYLVLEAGLGGDLATLLTEQDALLTDAQARLLVGCLASAIGYIHSTGIMFRDLKPENVIVGEDGFVRLIDFGLAKSTSERSFTLCGTLEYCAPELIQLQGHGREVDWWALGIITYELLHGYTPFSGEGTIEEVT</sequence>